<dbReference type="RefSeq" id="WP_167236802.1">
    <property type="nucleotide sequence ID" value="NZ_WHJF01000020.1"/>
</dbReference>
<proteinExistence type="predicted"/>
<protein>
    <recommendedName>
        <fullName evidence="3">DUF1844 domain-containing protein</fullName>
    </recommendedName>
</protein>
<comment type="caution">
    <text evidence="1">The sequence shown here is derived from an EMBL/GenBank/DDBJ whole genome shotgun (WGS) entry which is preliminary data.</text>
</comment>
<dbReference type="EMBL" id="WHJF01000020">
    <property type="protein sequence ID" value="NHZ62639.1"/>
    <property type="molecule type" value="Genomic_DNA"/>
</dbReference>
<evidence type="ECO:0000313" key="1">
    <source>
        <dbReference type="EMBL" id="NHZ62639.1"/>
    </source>
</evidence>
<sequence length="136" mass="14579">MNARVPNPHFNFVERAPYELGYLLNKLPADFSSRSKLTDDERLIAEAASTHASNANSELMNGLEALGQVIAHAALNPDRGGLDKHQMMSLGALIKHMAVEAQFLQELDFRLSEALGADSPAGFDSPAMPNSFGGAA</sequence>
<keyword evidence="2" id="KW-1185">Reference proteome</keyword>
<organism evidence="1 2">
    <name type="scientific">Massilia genomosp. 1</name>
    <dbReference type="NCBI Taxonomy" id="2609280"/>
    <lineage>
        <taxon>Bacteria</taxon>
        <taxon>Pseudomonadati</taxon>
        <taxon>Pseudomonadota</taxon>
        <taxon>Betaproteobacteria</taxon>
        <taxon>Burkholderiales</taxon>
        <taxon>Oxalobacteraceae</taxon>
        <taxon>Telluria group</taxon>
        <taxon>Massilia</taxon>
    </lineage>
</organism>
<dbReference type="Proteomes" id="UP000610594">
    <property type="component" value="Unassembled WGS sequence"/>
</dbReference>
<gene>
    <name evidence="1" type="ORF">F1735_10010</name>
</gene>
<accession>A0ABX0MIP1</accession>
<name>A0ABX0MIP1_9BURK</name>
<reference evidence="1 2" key="1">
    <citation type="submission" date="2019-10" db="EMBL/GenBank/DDBJ databases">
        <title>Taxonomy of Antarctic Massilia spp.: description of Massilia rubra sp. nov., Massilia aquatica sp. nov., Massilia mucilaginosa sp. nov., Massilia frigida sp. nov. isolated from streams, lakes and regoliths.</title>
        <authorList>
            <person name="Holochova P."/>
            <person name="Sedlacek I."/>
            <person name="Kralova S."/>
            <person name="Maslanova I."/>
            <person name="Busse H.-J."/>
            <person name="Stankova E."/>
            <person name="Vrbovska V."/>
            <person name="Kovarovic V."/>
            <person name="Bartak M."/>
            <person name="Svec P."/>
            <person name="Pantucek R."/>
        </authorList>
    </citation>
    <scope>NUCLEOTIDE SEQUENCE [LARGE SCALE GENOMIC DNA]</scope>
    <source>
        <strain evidence="1 2">CCM 8694</strain>
    </source>
</reference>
<evidence type="ECO:0000313" key="2">
    <source>
        <dbReference type="Proteomes" id="UP000610594"/>
    </source>
</evidence>
<evidence type="ECO:0008006" key="3">
    <source>
        <dbReference type="Google" id="ProtNLM"/>
    </source>
</evidence>